<organism evidence="1 2">
    <name type="scientific">Turnera subulata</name>
    <dbReference type="NCBI Taxonomy" id="218843"/>
    <lineage>
        <taxon>Eukaryota</taxon>
        <taxon>Viridiplantae</taxon>
        <taxon>Streptophyta</taxon>
        <taxon>Embryophyta</taxon>
        <taxon>Tracheophyta</taxon>
        <taxon>Spermatophyta</taxon>
        <taxon>Magnoliopsida</taxon>
        <taxon>eudicotyledons</taxon>
        <taxon>Gunneridae</taxon>
        <taxon>Pentapetalae</taxon>
        <taxon>rosids</taxon>
        <taxon>fabids</taxon>
        <taxon>Malpighiales</taxon>
        <taxon>Passifloraceae</taxon>
        <taxon>Turnera</taxon>
    </lineage>
</organism>
<name>A0A9Q0J072_9ROSI</name>
<dbReference type="EMBL" id="JAKUCV010007396">
    <property type="protein sequence ID" value="KAJ4823648.1"/>
    <property type="molecule type" value="Genomic_DNA"/>
</dbReference>
<proteinExistence type="predicted"/>
<dbReference type="Proteomes" id="UP001141552">
    <property type="component" value="Unassembled WGS sequence"/>
</dbReference>
<evidence type="ECO:0000313" key="2">
    <source>
        <dbReference type="Proteomes" id="UP001141552"/>
    </source>
</evidence>
<keyword evidence="2" id="KW-1185">Reference proteome</keyword>
<sequence>MRSSLTGWIAEAGHGEFGSGLLFHQWLEPVVYSFDLYRLPSFSGMSLRLRVIVSAWCFCNPYVMVVSPPLVYIQ</sequence>
<accession>A0A9Q0J072</accession>
<reference evidence="1" key="1">
    <citation type="submission" date="2022-02" db="EMBL/GenBank/DDBJ databases">
        <authorList>
            <person name="Henning P.M."/>
            <person name="McCubbin A.G."/>
            <person name="Shore J.S."/>
        </authorList>
    </citation>
    <scope>NUCLEOTIDE SEQUENCE</scope>
    <source>
        <strain evidence="1">F60SS</strain>
        <tissue evidence="1">Leaves</tissue>
    </source>
</reference>
<gene>
    <name evidence="1" type="ORF">Tsubulata_041403</name>
</gene>
<dbReference type="AlphaFoldDB" id="A0A9Q0J072"/>
<reference evidence="1" key="2">
    <citation type="journal article" date="2023" name="Plants (Basel)">
        <title>Annotation of the Turnera subulata (Passifloraceae) Draft Genome Reveals the S-Locus Evolved after the Divergence of Turneroideae from Passifloroideae in a Stepwise Manner.</title>
        <authorList>
            <person name="Henning P.M."/>
            <person name="Roalson E.H."/>
            <person name="Mir W."/>
            <person name="McCubbin A.G."/>
            <person name="Shore J.S."/>
        </authorList>
    </citation>
    <scope>NUCLEOTIDE SEQUENCE</scope>
    <source>
        <strain evidence="1">F60SS</strain>
    </source>
</reference>
<protein>
    <submittedName>
        <fullName evidence="1">Uncharacterized protein</fullName>
    </submittedName>
</protein>
<comment type="caution">
    <text evidence="1">The sequence shown here is derived from an EMBL/GenBank/DDBJ whole genome shotgun (WGS) entry which is preliminary data.</text>
</comment>
<evidence type="ECO:0000313" key="1">
    <source>
        <dbReference type="EMBL" id="KAJ4823648.1"/>
    </source>
</evidence>